<evidence type="ECO:0000313" key="3">
    <source>
        <dbReference type="Proteomes" id="UP001499882"/>
    </source>
</evidence>
<protein>
    <submittedName>
        <fullName evidence="2">Alpha/beta hydrolase</fullName>
    </submittedName>
</protein>
<gene>
    <name evidence="2" type="ORF">GCM10023350_48980</name>
</gene>
<keyword evidence="2" id="KW-0378">Hydrolase</keyword>
<evidence type="ECO:0000313" key="2">
    <source>
        <dbReference type="EMBL" id="GAA4757606.1"/>
    </source>
</evidence>
<dbReference type="EMBL" id="BAABKN010000036">
    <property type="protein sequence ID" value="GAA4757606.1"/>
    <property type="molecule type" value="Genomic_DNA"/>
</dbReference>
<dbReference type="RefSeq" id="WP_345529739.1">
    <property type="nucleotide sequence ID" value="NZ_BAABKN010000036.1"/>
</dbReference>
<feature type="domain" description="Serine aminopeptidase S33" evidence="1">
    <location>
        <begin position="78"/>
        <end position="151"/>
    </location>
</feature>
<organism evidence="2 3">
    <name type="scientific">Nocardioides endophyticus</name>
    <dbReference type="NCBI Taxonomy" id="1353775"/>
    <lineage>
        <taxon>Bacteria</taxon>
        <taxon>Bacillati</taxon>
        <taxon>Actinomycetota</taxon>
        <taxon>Actinomycetes</taxon>
        <taxon>Propionibacteriales</taxon>
        <taxon>Nocardioidaceae</taxon>
        <taxon>Nocardioides</taxon>
    </lineage>
</organism>
<accession>A0ABP8ZJ81</accession>
<dbReference type="Gene3D" id="3.40.50.1820">
    <property type="entry name" value="alpha/beta hydrolase"/>
    <property type="match status" value="1"/>
</dbReference>
<dbReference type="InterPro" id="IPR022742">
    <property type="entry name" value="Hydrolase_4"/>
</dbReference>
<dbReference type="InterPro" id="IPR029058">
    <property type="entry name" value="AB_hydrolase_fold"/>
</dbReference>
<name>A0ABP8ZJ81_9ACTN</name>
<dbReference type="GO" id="GO:0016787">
    <property type="term" value="F:hydrolase activity"/>
    <property type="evidence" value="ECO:0007669"/>
    <property type="project" value="UniProtKB-KW"/>
</dbReference>
<sequence>MLASLLAPITRRLVYPSAGTRVDIRDTDFTLSVGSIGLSGWVVNPGQARALVYFGGNGEGLGWLRPELDRRFPHHTSYLVAYRGYGASEGRPSQRALTSDALALVDEAARLHPDAPVDLVGRSLGSGVAMQVAARRPTERLVLVTPFDSLAATAGDLFPRLPVRHLIADRWVSAAVARNVAAEILVLRAGRDELVRPGRTDALLAVLRPSTQVVDFPGADHNDLSDEPTYWSEIQAFLNR</sequence>
<comment type="caution">
    <text evidence="2">The sequence shown here is derived from an EMBL/GenBank/DDBJ whole genome shotgun (WGS) entry which is preliminary data.</text>
</comment>
<dbReference type="Proteomes" id="UP001499882">
    <property type="component" value="Unassembled WGS sequence"/>
</dbReference>
<evidence type="ECO:0000259" key="1">
    <source>
        <dbReference type="Pfam" id="PF12146"/>
    </source>
</evidence>
<dbReference type="SUPFAM" id="SSF53474">
    <property type="entry name" value="alpha/beta-Hydrolases"/>
    <property type="match status" value="1"/>
</dbReference>
<proteinExistence type="predicted"/>
<dbReference type="PANTHER" id="PTHR12277:SF81">
    <property type="entry name" value="PROTEIN ABHD13"/>
    <property type="match status" value="1"/>
</dbReference>
<dbReference type="Pfam" id="PF12146">
    <property type="entry name" value="Hydrolase_4"/>
    <property type="match status" value="1"/>
</dbReference>
<keyword evidence="3" id="KW-1185">Reference proteome</keyword>
<reference evidence="3" key="1">
    <citation type="journal article" date="2019" name="Int. J. Syst. Evol. Microbiol.">
        <title>The Global Catalogue of Microorganisms (GCM) 10K type strain sequencing project: providing services to taxonomists for standard genome sequencing and annotation.</title>
        <authorList>
            <consortium name="The Broad Institute Genomics Platform"/>
            <consortium name="The Broad Institute Genome Sequencing Center for Infectious Disease"/>
            <person name="Wu L."/>
            <person name="Ma J."/>
        </authorList>
    </citation>
    <scope>NUCLEOTIDE SEQUENCE [LARGE SCALE GENOMIC DNA]</scope>
    <source>
        <strain evidence="3">JCM 18532</strain>
    </source>
</reference>
<dbReference type="PANTHER" id="PTHR12277">
    <property type="entry name" value="ALPHA/BETA HYDROLASE DOMAIN-CONTAINING PROTEIN"/>
    <property type="match status" value="1"/>
</dbReference>